<dbReference type="InterPro" id="IPR004740">
    <property type="entry name" value="Nuc_H_symport"/>
</dbReference>
<dbReference type="SUPFAM" id="SSF103473">
    <property type="entry name" value="MFS general substrate transporter"/>
    <property type="match status" value="1"/>
</dbReference>
<dbReference type="InterPro" id="IPR011047">
    <property type="entry name" value="Quinoprotein_ADH-like_sf"/>
</dbReference>
<evidence type="ECO:0000256" key="7">
    <source>
        <dbReference type="SAM" id="Phobius"/>
    </source>
</evidence>
<feature type="transmembrane region" description="Helical" evidence="7">
    <location>
        <begin position="164"/>
        <end position="183"/>
    </location>
</feature>
<dbReference type="Pfam" id="PF13360">
    <property type="entry name" value="PQQ_2"/>
    <property type="match status" value="2"/>
</dbReference>
<dbReference type="AlphaFoldDB" id="A0A5C6F4F8"/>
<feature type="transmembrane region" description="Helical" evidence="7">
    <location>
        <begin position="245"/>
        <end position="267"/>
    </location>
</feature>
<keyword evidence="10" id="KW-1185">Reference proteome</keyword>
<gene>
    <name evidence="9" type="primary">yegT</name>
    <name evidence="9" type="ORF">Poly59_25420</name>
</gene>
<keyword evidence="4 7" id="KW-0812">Transmembrane</keyword>
<feature type="transmembrane region" description="Helical" evidence="7">
    <location>
        <begin position="137"/>
        <end position="158"/>
    </location>
</feature>
<dbReference type="GO" id="GO:0015212">
    <property type="term" value="F:cytidine transmembrane transporter activity"/>
    <property type="evidence" value="ECO:0007669"/>
    <property type="project" value="TreeGrafter"/>
</dbReference>
<dbReference type="InterPro" id="IPR018391">
    <property type="entry name" value="PQQ_b-propeller_rpt"/>
</dbReference>
<evidence type="ECO:0000256" key="1">
    <source>
        <dbReference type="ARBA" id="ARBA00004651"/>
    </source>
</evidence>
<feature type="transmembrane region" description="Helical" evidence="7">
    <location>
        <begin position="274"/>
        <end position="292"/>
    </location>
</feature>
<dbReference type="Proteomes" id="UP000317977">
    <property type="component" value="Unassembled WGS sequence"/>
</dbReference>
<dbReference type="InterPro" id="IPR036259">
    <property type="entry name" value="MFS_trans_sf"/>
</dbReference>
<dbReference type="OrthoDB" id="9783013at2"/>
<organism evidence="9 10">
    <name type="scientific">Rubripirellula reticaptiva</name>
    <dbReference type="NCBI Taxonomy" id="2528013"/>
    <lineage>
        <taxon>Bacteria</taxon>
        <taxon>Pseudomonadati</taxon>
        <taxon>Planctomycetota</taxon>
        <taxon>Planctomycetia</taxon>
        <taxon>Pirellulales</taxon>
        <taxon>Pirellulaceae</taxon>
        <taxon>Rubripirellula</taxon>
    </lineage>
</organism>
<evidence type="ECO:0000256" key="2">
    <source>
        <dbReference type="ARBA" id="ARBA00022448"/>
    </source>
</evidence>
<dbReference type="Pfam" id="PF03825">
    <property type="entry name" value="Nuc_H_symport"/>
    <property type="match status" value="1"/>
</dbReference>
<evidence type="ECO:0000256" key="5">
    <source>
        <dbReference type="ARBA" id="ARBA00022989"/>
    </source>
</evidence>
<dbReference type="CDD" id="cd06177">
    <property type="entry name" value="MFS_NHS"/>
    <property type="match status" value="1"/>
</dbReference>
<sequence>MNPVVRVQLSIMMFLEFFVWGAWYVTAPNFLQTIGFDAGDIGNTYSVGPIAGLLTPLLVGLIADRFFSAQKVLAILHLLGGGILFAAVSVMKGESPSPSVLNWGFFLGYMLTYYPTLALTNTIAMKNMSDPETEFPGIRVLGTIGWIAAGFALTFTGFETNAGMFYMAAGAAILLGVFSFFLPDTPPVKSDEKVSIRQLFGLDALVLLKDRSYAVFVISSILICIPLAFYYQIASRVVELVQLPIAFTMSFGQWFEIPFLLVVPFFFKRLGVKWMLAIGMLAWVLRYTLFAFGASDEIRWMIIGGIVLHGICYDFFFVTGQIYTDKKAPPAMRAQAQGLLVMLTLGLGMMIGAQVAGQVEGQHTTEQAKQFNEQVVEKTKAIESATQAGASPDSIAAMVAEKDELRHSELASIEWKELWMKPAFFALAVLVGFVLLFRDHGKDHGKPSGTTAAMLLFLGSLACTTNSSAADISATDWPAWRGANHDGIVTTATGVPTTWSDTENVRWKSPIKGRGHGSPMVLGDRVYVPTALADSQQQLVLCFDRNTGQQVWQAIVHEGGFASKSGRKANDKASMASSSVATDGTRLFINFLNDNAVWTSALSLDGELLWKSKVSDYEVHQGYGSSPVIYRSMVIASADNKGGGAVVAMNRENGSMLWKHDRPAKPNYASPSIVQIDGEDQLIMTGCDIVESLDPMTGKVLWKVDGATTECVSSTPTDGRLVFSSGGYPRNHLAAYDATDSGKLVWDQNLRIYVPSFVLRDGYLYAVLDEGIAVCIRAADGETVWKKRLGGTFSGSLVLVGDRIYGTNEDGETHVFEANSDGFKKVSVNKLGTSVFATPTFSGKQIFLRMAEYQNDQRQEYLVCIE</sequence>
<keyword evidence="3" id="KW-1003">Cell membrane</keyword>
<feature type="transmembrane region" description="Helical" evidence="7">
    <location>
        <begin position="103"/>
        <end position="125"/>
    </location>
</feature>
<dbReference type="Gene3D" id="2.130.10.10">
    <property type="entry name" value="YVTN repeat-like/Quinoprotein amine dehydrogenase"/>
    <property type="match status" value="1"/>
</dbReference>
<dbReference type="PANTHER" id="PTHR23522:SF4">
    <property type="entry name" value="NUCLEOSIDE PERMEASE NUPG-RELATED"/>
    <property type="match status" value="1"/>
</dbReference>
<evidence type="ECO:0000313" key="10">
    <source>
        <dbReference type="Proteomes" id="UP000317977"/>
    </source>
</evidence>
<keyword evidence="6 7" id="KW-0472">Membrane</keyword>
<feature type="domain" description="Pyrrolo-quinoline quinone repeat" evidence="8">
    <location>
        <begin position="731"/>
        <end position="818"/>
    </location>
</feature>
<evidence type="ECO:0000256" key="4">
    <source>
        <dbReference type="ARBA" id="ARBA00022692"/>
    </source>
</evidence>
<dbReference type="Gene3D" id="2.40.10.480">
    <property type="match status" value="1"/>
</dbReference>
<comment type="caution">
    <text evidence="9">The sequence shown here is derived from an EMBL/GenBank/DDBJ whole genome shotgun (WGS) entry which is preliminary data.</text>
</comment>
<comment type="subcellular location">
    <subcellularLocation>
        <location evidence="1">Cell membrane</location>
        <topology evidence="1">Multi-pass membrane protein</topology>
    </subcellularLocation>
</comment>
<feature type="domain" description="Pyrrolo-quinoline quinone repeat" evidence="8">
    <location>
        <begin position="538"/>
        <end position="704"/>
    </location>
</feature>
<feature type="transmembrane region" description="Helical" evidence="7">
    <location>
        <begin position="339"/>
        <end position="357"/>
    </location>
</feature>
<feature type="transmembrane region" description="Helical" evidence="7">
    <location>
        <begin position="72"/>
        <end position="91"/>
    </location>
</feature>
<feature type="transmembrane region" description="Helical" evidence="7">
    <location>
        <begin position="45"/>
        <end position="63"/>
    </location>
</feature>
<reference evidence="9 10" key="1">
    <citation type="submission" date="2019-02" db="EMBL/GenBank/DDBJ databases">
        <title>Deep-cultivation of Planctomycetes and their phenomic and genomic characterization uncovers novel biology.</title>
        <authorList>
            <person name="Wiegand S."/>
            <person name="Jogler M."/>
            <person name="Boedeker C."/>
            <person name="Pinto D."/>
            <person name="Vollmers J."/>
            <person name="Rivas-Marin E."/>
            <person name="Kohn T."/>
            <person name="Peeters S.H."/>
            <person name="Heuer A."/>
            <person name="Rast P."/>
            <person name="Oberbeckmann S."/>
            <person name="Bunk B."/>
            <person name="Jeske O."/>
            <person name="Meyerdierks A."/>
            <person name="Storesund J.E."/>
            <person name="Kallscheuer N."/>
            <person name="Luecker S."/>
            <person name="Lage O.M."/>
            <person name="Pohl T."/>
            <person name="Merkel B.J."/>
            <person name="Hornburger P."/>
            <person name="Mueller R.-W."/>
            <person name="Bruemmer F."/>
            <person name="Labrenz M."/>
            <person name="Spormann A.M."/>
            <person name="Op Den Camp H."/>
            <person name="Overmann J."/>
            <person name="Amann R."/>
            <person name="Jetten M.S.M."/>
            <person name="Mascher T."/>
            <person name="Medema M.H."/>
            <person name="Devos D.P."/>
            <person name="Kaster A.-K."/>
            <person name="Ovreas L."/>
            <person name="Rohde M."/>
            <person name="Galperin M.Y."/>
            <person name="Jogler C."/>
        </authorList>
    </citation>
    <scope>NUCLEOTIDE SEQUENCE [LARGE SCALE GENOMIC DNA]</scope>
    <source>
        <strain evidence="9 10">Poly59</strain>
    </source>
</reference>
<dbReference type="Gene3D" id="1.20.1250.20">
    <property type="entry name" value="MFS general substrate transporter like domains"/>
    <property type="match status" value="2"/>
</dbReference>
<evidence type="ECO:0000313" key="9">
    <source>
        <dbReference type="EMBL" id="TWU56238.1"/>
    </source>
</evidence>
<dbReference type="RefSeq" id="WP_146534258.1">
    <property type="nucleotide sequence ID" value="NZ_SJPX01000002.1"/>
</dbReference>
<keyword evidence="2" id="KW-0813">Transport</keyword>
<dbReference type="PANTHER" id="PTHR23522">
    <property type="entry name" value="BLL5896 PROTEIN"/>
    <property type="match status" value="1"/>
</dbReference>
<evidence type="ECO:0000256" key="6">
    <source>
        <dbReference type="ARBA" id="ARBA00023136"/>
    </source>
</evidence>
<dbReference type="SUPFAM" id="SSF50998">
    <property type="entry name" value="Quinoprotein alcohol dehydrogenase-like"/>
    <property type="match status" value="1"/>
</dbReference>
<feature type="transmembrane region" description="Helical" evidence="7">
    <location>
        <begin position="213"/>
        <end position="233"/>
    </location>
</feature>
<name>A0A5C6F4F8_9BACT</name>
<keyword evidence="5 7" id="KW-1133">Transmembrane helix</keyword>
<protein>
    <submittedName>
        <fullName evidence="9">Putative nucleoside transporter YegT</fullName>
    </submittedName>
</protein>
<feature type="transmembrane region" description="Helical" evidence="7">
    <location>
        <begin position="298"/>
        <end position="318"/>
    </location>
</feature>
<accession>A0A5C6F4F8</accession>
<evidence type="ECO:0000256" key="3">
    <source>
        <dbReference type="ARBA" id="ARBA00022475"/>
    </source>
</evidence>
<feature type="transmembrane region" description="Helical" evidence="7">
    <location>
        <begin position="7"/>
        <end position="25"/>
    </location>
</feature>
<proteinExistence type="predicted"/>
<dbReference type="GO" id="GO:0005886">
    <property type="term" value="C:plasma membrane"/>
    <property type="evidence" value="ECO:0007669"/>
    <property type="project" value="UniProtKB-SubCell"/>
</dbReference>
<dbReference type="EMBL" id="SJPX01000002">
    <property type="protein sequence ID" value="TWU56238.1"/>
    <property type="molecule type" value="Genomic_DNA"/>
</dbReference>
<dbReference type="InterPro" id="IPR015943">
    <property type="entry name" value="WD40/YVTN_repeat-like_dom_sf"/>
</dbReference>
<dbReference type="SMART" id="SM00564">
    <property type="entry name" value="PQQ"/>
    <property type="match status" value="4"/>
</dbReference>
<evidence type="ECO:0000259" key="8">
    <source>
        <dbReference type="Pfam" id="PF13360"/>
    </source>
</evidence>
<dbReference type="InterPro" id="IPR002372">
    <property type="entry name" value="PQQ_rpt_dom"/>
</dbReference>
<dbReference type="GO" id="GO:0015213">
    <property type="term" value="F:uridine transmembrane transporter activity"/>
    <property type="evidence" value="ECO:0007669"/>
    <property type="project" value="TreeGrafter"/>
</dbReference>